<dbReference type="KEGG" id="pstg:E8M01_00750"/>
<dbReference type="AlphaFoldDB" id="A0A4D7ATP7"/>
<dbReference type="Pfam" id="PF00892">
    <property type="entry name" value="EamA"/>
    <property type="match status" value="1"/>
</dbReference>
<feature type="transmembrane region" description="Helical" evidence="1">
    <location>
        <begin position="334"/>
        <end position="353"/>
    </location>
</feature>
<keyword evidence="1" id="KW-0812">Transmembrane</keyword>
<evidence type="ECO:0000259" key="2">
    <source>
        <dbReference type="Pfam" id="PF00892"/>
    </source>
</evidence>
<feature type="transmembrane region" description="Helical" evidence="1">
    <location>
        <begin position="217"/>
        <end position="234"/>
    </location>
</feature>
<evidence type="ECO:0000256" key="1">
    <source>
        <dbReference type="SAM" id="Phobius"/>
    </source>
</evidence>
<name>A0A4D7ATP7_9HYPH</name>
<feature type="transmembrane region" description="Helical" evidence="1">
    <location>
        <begin position="301"/>
        <end position="322"/>
    </location>
</feature>
<feature type="transmembrane region" description="Helical" evidence="1">
    <location>
        <begin position="94"/>
        <end position="114"/>
    </location>
</feature>
<gene>
    <name evidence="3" type="ORF">E8M01_00750</name>
</gene>
<dbReference type="OrthoDB" id="9815809at2"/>
<evidence type="ECO:0000313" key="4">
    <source>
        <dbReference type="Proteomes" id="UP000298781"/>
    </source>
</evidence>
<dbReference type="EMBL" id="CP039690">
    <property type="protein sequence ID" value="QCI62901.1"/>
    <property type="molecule type" value="Genomic_DNA"/>
</dbReference>
<dbReference type="PANTHER" id="PTHR22911">
    <property type="entry name" value="ACYL-MALONYL CONDENSING ENZYME-RELATED"/>
    <property type="match status" value="1"/>
</dbReference>
<organism evidence="3 4">
    <name type="scientific">Phreatobacter stygius</name>
    <dbReference type="NCBI Taxonomy" id="1940610"/>
    <lineage>
        <taxon>Bacteria</taxon>
        <taxon>Pseudomonadati</taxon>
        <taxon>Pseudomonadota</taxon>
        <taxon>Alphaproteobacteria</taxon>
        <taxon>Hyphomicrobiales</taxon>
        <taxon>Phreatobacteraceae</taxon>
        <taxon>Phreatobacter</taxon>
    </lineage>
</organism>
<dbReference type="InterPro" id="IPR000620">
    <property type="entry name" value="EamA_dom"/>
</dbReference>
<keyword evidence="4" id="KW-1185">Reference proteome</keyword>
<proteinExistence type="predicted"/>
<keyword evidence="1" id="KW-1133">Transmembrane helix</keyword>
<feature type="transmembrane region" description="Helical" evidence="1">
    <location>
        <begin position="240"/>
        <end position="262"/>
    </location>
</feature>
<dbReference type="GO" id="GO:0016020">
    <property type="term" value="C:membrane"/>
    <property type="evidence" value="ECO:0007669"/>
    <property type="project" value="InterPro"/>
</dbReference>
<accession>A0A4D7ATP7</accession>
<reference evidence="3 4" key="1">
    <citation type="submission" date="2019-04" db="EMBL/GenBank/DDBJ databases">
        <title>Phreatobacter aquaticus sp. nov.</title>
        <authorList>
            <person name="Choi A."/>
        </authorList>
    </citation>
    <scope>NUCLEOTIDE SEQUENCE [LARGE SCALE GENOMIC DNA]</scope>
    <source>
        <strain evidence="3 4">KCTC 52518</strain>
    </source>
</reference>
<sequence>MPAMPEPPHPAGKCLDPPETVIVPRVHAQDQCDFLTARAARLPCLAGHRADFPWRRSYRPVPGITGRRIVPSGAWSDRVTVETAKTERPPDASAVLAIGFVLLSGLLYVFGYSLSKALVNTHGLTALQVTFLRCALVLAVSLAAMPWPDSGVTWARLWRPQRAWEQRAAAAALVGSNVLAVLAYSMMPVTAASALGFTAPLLLTALGGLVLRERISLGRGLGAALGFAGMLLIVRPDASAASLGIAASLGAATAYAVYQLLVRRLRAVASSVDTAMQVALVGVILLSGTMIWFWRTIGWEAFGVVVLFTLVQTTALASIAAALRRSEASRLAPWQFFGLLWAMLMDAVMFATWPSIGSLLGGALIIAGGLLAQGGFIRMRLPR</sequence>
<feature type="domain" description="EamA" evidence="2">
    <location>
        <begin position="97"/>
        <end position="234"/>
    </location>
</feature>
<feature type="transmembrane region" description="Helical" evidence="1">
    <location>
        <begin position="192"/>
        <end position="210"/>
    </location>
</feature>
<dbReference type="SUPFAM" id="SSF103481">
    <property type="entry name" value="Multidrug resistance efflux transporter EmrE"/>
    <property type="match status" value="2"/>
</dbReference>
<feature type="transmembrane region" description="Helical" evidence="1">
    <location>
        <begin position="126"/>
        <end position="147"/>
    </location>
</feature>
<feature type="transmembrane region" description="Helical" evidence="1">
    <location>
        <begin position="359"/>
        <end position="377"/>
    </location>
</feature>
<feature type="transmembrane region" description="Helical" evidence="1">
    <location>
        <begin position="274"/>
        <end position="295"/>
    </location>
</feature>
<dbReference type="Proteomes" id="UP000298781">
    <property type="component" value="Chromosome"/>
</dbReference>
<dbReference type="PANTHER" id="PTHR22911:SF103">
    <property type="entry name" value="BLR2811 PROTEIN"/>
    <property type="match status" value="1"/>
</dbReference>
<dbReference type="InterPro" id="IPR037185">
    <property type="entry name" value="EmrE-like"/>
</dbReference>
<protein>
    <submittedName>
        <fullName evidence="3">DMT family transporter</fullName>
    </submittedName>
</protein>
<keyword evidence="1" id="KW-0472">Membrane</keyword>
<evidence type="ECO:0000313" key="3">
    <source>
        <dbReference type="EMBL" id="QCI62901.1"/>
    </source>
</evidence>